<keyword evidence="10" id="KW-0288">FMN</keyword>
<dbReference type="PANTHER" id="PTHR43100">
    <property type="entry name" value="GLUTAMATE SYNTHASE [NADPH] SMALL CHAIN"/>
    <property type="match status" value="1"/>
</dbReference>
<evidence type="ECO:0000256" key="14">
    <source>
        <dbReference type="ARBA" id="ARBA00023002"/>
    </source>
</evidence>
<keyword evidence="16" id="KW-0411">Iron-sulfur</keyword>
<dbReference type="OrthoDB" id="4327079at2759"/>
<evidence type="ECO:0000256" key="12">
    <source>
        <dbReference type="ARBA" id="ARBA00022827"/>
    </source>
</evidence>
<keyword evidence="12" id="KW-0274">FAD</keyword>
<evidence type="ECO:0000256" key="3">
    <source>
        <dbReference type="ARBA" id="ARBA00001974"/>
    </source>
</evidence>
<comment type="cofactor">
    <cofactor evidence="2">
        <name>[3Fe-4S] cluster</name>
        <dbReference type="ChEBI" id="CHEBI:21137"/>
    </cofactor>
</comment>
<dbReference type="Proteomes" id="UP000267029">
    <property type="component" value="Unassembled WGS sequence"/>
</dbReference>
<keyword evidence="14" id="KW-0560">Oxidoreductase</keyword>
<dbReference type="InterPro" id="IPR051394">
    <property type="entry name" value="Glutamate_Synthase"/>
</dbReference>
<evidence type="ECO:0000256" key="6">
    <source>
        <dbReference type="ARBA" id="ARBA00004944"/>
    </source>
</evidence>
<dbReference type="Pfam" id="PF01645">
    <property type="entry name" value="Glu_synthase"/>
    <property type="match status" value="1"/>
</dbReference>
<evidence type="ECO:0000256" key="18">
    <source>
        <dbReference type="ARBA" id="ARBA00023291"/>
    </source>
</evidence>
<comment type="similarity">
    <text evidence="7">Belongs to the glutamate synthase family.</text>
</comment>
<evidence type="ECO:0000256" key="10">
    <source>
        <dbReference type="ARBA" id="ARBA00022643"/>
    </source>
</evidence>
<dbReference type="Pfam" id="PF14691">
    <property type="entry name" value="Fer4_20"/>
    <property type="match status" value="1"/>
</dbReference>
<dbReference type="SUPFAM" id="SSF46548">
    <property type="entry name" value="alpha-helical ferredoxin"/>
    <property type="match status" value="1"/>
</dbReference>
<gene>
    <name evidence="23" type="ORF">MCOS_LOCUS1852</name>
</gene>
<dbReference type="InterPro" id="IPR017932">
    <property type="entry name" value="GATase_2_dom"/>
</dbReference>
<evidence type="ECO:0000256" key="21">
    <source>
        <dbReference type="SAM" id="MobiDB-lite"/>
    </source>
</evidence>
<evidence type="ECO:0000313" key="23">
    <source>
        <dbReference type="EMBL" id="VDD75849.1"/>
    </source>
</evidence>
<dbReference type="GO" id="GO:0046872">
    <property type="term" value="F:metal ion binding"/>
    <property type="evidence" value="ECO:0007669"/>
    <property type="project" value="UniProtKB-KW"/>
</dbReference>
<dbReference type="Pfam" id="PF07992">
    <property type="entry name" value="Pyr_redox_2"/>
    <property type="match status" value="1"/>
</dbReference>
<evidence type="ECO:0000259" key="22">
    <source>
        <dbReference type="PROSITE" id="PS51278"/>
    </source>
</evidence>
<evidence type="ECO:0000256" key="7">
    <source>
        <dbReference type="ARBA" id="ARBA00009716"/>
    </source>
</evidence>
<evidence type="ECO:0000256" key="4">
    <source>
        <dbReference type="ARBA" id="ARBA00004802"/>
    </source>
</evidence>
<keyword evidence="24" id="KW-1185">Reference proteome</keyword>
<dbReference type="UniPathway" id="UPA00045"/>
<keyword evidence="18" id="KW-0003">3Fe-4S</keyword>
<dbReference type="Gene3D" id="1.10.1060.10">
    <property type="entry name" value="Alpha-helical ferredoxin"/>
    <property type="match status" value="1"/>
</dbReference>
<keyword evidence="9" id="KW-0285">Flavoprotein</keyword>
<evidence type="ECO:0000256" key="16">
    <source>
        <dbReference type="ARBA" id="ARBA00023014"/>
    </source>
</evidence>
<dbReference type="InterPro" id="IPR013785">
    <property type="entry name" value="Aldolase_TIM"/>
</dbReference>
<keyword evidence="17" id="KW-0314">Glutamate biosynthesis</keyword>
<dbReference type="InterPro" id="IPR036188">
    <property type="entry name" value="FAD/NAD-bd_sf"/>
</dbReference>
<dbReference type="Pfam" id="PF01493">
    <property type="entry name" value="GXGXG"/>
    <property type="match status" value="1"/>
</dbReference>
<evidence type="ECO:0000256" key="2">
    <source>
        <dbReference type="ARBA" id="ARBA00001927"/>
    </source>
</evidence>
<evidence type="ECO:0000256" key="17">
    <source>
        <dbReference type="ARBA" id="ARBA00023164"/>
    </source>
</evidence>
<dbReference type="EC" id="1.4.1.14" evidence="19"/>
<dbReference type="FunFam" id="3.20.20.70:FF:000031">
    <property type="entry name" value="Glutamate synthase 1 [NADH]"/>
    <property type="match status" value="1"/>
</dbReference>
<dbReference type="Gene3D" id="3.40.50.720">
    <property type="entry name" value="NAD(P)-binding Rossmann-like Domain"/>
    <property type="match status" value="1"/>
</dbReference>
<proteinExistence type="inferred from homology"/>
<accession>A0A3P6HHX9</accession>
<protein>
    <recommendedName>
        <fullName evidence="19">glutamate synthase (NADH)</fullName>
        <ecNumber evidence="19">1.4.1.14</ecNumber>
    </recommendedName>
</protein>
<dbReference type="PANTHER" id="PTHR43100:SF1">
    <property type="entry name" value="GLUTAMATE SYNTHASE [NADPH] SMALL CHAIN"/>
    <property type="match status" value="1"/>
</dbReference>
<evidence type="ECO:0000256" key="5">
    <source>
        <dbReference type="ARBA" id="ARBA00004909"/>
    </source>
</evidence>
<dbReference type="SUPFAM" id="SSF51395">
    <property type="entry name" value="FMN-linked oxidoreductases"/>
    <property type="match status" value="1"/>
</dbReference>
<dbReference type="GO" id="GO:0016040">
    <property type="term" value="F:glutamate synthase (NADH) activity"/>
    <property type="evidence" value="ECO:0007669"/>
    <property type="project" value="UniProtKB-EC"/>
</dbReference>
<dbReference type="InterPro" id="IPR009051">
    <property type="entry name" value="Helical_ferredxn"/>
</dbReference>
<dbReference type="Gene3D" id="3.50.50.60">
    <property type="entry name" value="FAD/NAD(P)-binding domain"/>
    <property type="match status" value="1"/>
</dbReference>
<dbReference type="InterPro" id="IPR036485">
    <property type="entry name" value="Glu_synth_asu_C_sf"/>
</dbReference>
<evidence type="ECO:0000256" key="8">
    <source>
        <dbReference type="ARBA" id="ARBA00022605"/>
    </source>
</evidence>
<dbReference type="InterPro" id="IPR029055">
    <property type="entry name" value="Ntn_hydrolases_N"/>
</dbReference>
<dbReference type="Pfam" id="PF00310">
    <property type="entry name" value="GATase_2"/>
    <property type="match status" value="1"/>
</dbReference>
<evidence type="ECO:0000256" key="20">
    <source>
        <dbReference type="ARBA" id="ARBA00048867"/>
    </source>
</evidence>
<evidence type="ECO:0000313" key="24">
    <source>
        <dbReference type="Proteomes" id="UP000267029"/>
    </source>
</evidence>
<dbReference type="PROSITE" id="PS51278">
    <property type="entry name" value="GATASE_TYPE_2"/>
    <property type="match status" value="1"/>
</dbReference>
<evidence type="ECO:0000256" key="1">
    <source>
        <dbReference type="ARBA" id="ARBA00001917"/>
    </source>
</evidence>
<dbReference type="GO" id="GO:0016639">
    <property type="term" value="F:oxidoreductase activity, acting on the CH-NH2 group of donors, NAD or NADP as acceptor"/>
    <property type="evidence" value="ECO:0007669"/>
    <property type="project" value="InterPro"/>
</dbReference>
<dbReference type="CDD" id="cd02808">
    <property type="entry name" value="GltS_FMN"/>
    <property type="match status" value="1"/>
</dbReference>
<comment type="catalytic activity">
    <reaction evidence="20">
        <text>2 L-glutamate + NAD(+) = L-glutamine + 2-oxoglutarate + NADH + H(+)</text>
        <dbReference type="Rhea" id="RHEA:13753"/>
        <dbReference type="ChEBI" id="CHEBI:15378"/>
        <dbReference type="ChEBI" id="CHEBI:16810"/>
        <dbReference type="ChEBI" id="CHEBI:29985"/>
        <dbReference type="ChEBI" id="CHEBI:57540"/>
        <dbReference type="ChEBI" id="CHEBI:57945"/>
        <dbReference type="ChEBI" id="CHEBI:58359"/>
        <dbReference type="EC" id="1.4.1.14"/>
    </reaction>
</comment>
<dbReference type="NCBIfam" id="NF008730">
    <property type="entry name" value="PRK11750.1"/>
    <property type="match status" value="1"/>
</dbReference>
<dbReference type="InterPro" id="IPR002932">
    <property type="entry name" value="Glu_synthdom"/>
</dbReference>
<evidence type="ECO:0000256" key="15">
    <source>
        <dbReference type="ARBA" id="ARBA00023004"/>
    </source>
</evidence>
<dbReference type="FunFam" id="3.20.20.70:FF:000314">
    <property type="entry name" value="Uncharacterized protein, isoform E"/>
    <property type="match status" value="1"/>
</dbReference>
<comment type="pathway">
    <text evidence="5">Nitrogen metabolism.</text>
</comment>
<keyword evidence="11" id="KW-0479">Metal-binding</keyword>
<dbReference type="PRINTS" id="PR00419">
    <property type="entry name" value="ADXRDTASE"/>
</dbReference>
<dbReference type="InterPro" id="IPR028261">
    <property type="entry name" value="DPD_II"/>
</dbReference>
<name>A0A3P6HHX9_MESCO</name>
<evidence type="ECO:0000256" key="9">
    <source>
        <dbReference type="ARBA" id="ARBA00022630"/>
    </source>
</evidence>
<keyword evidence="8" id="KW-0028">Amino-acid biosynthesis</keyword>
<comment type="pathway">
    <text evidence="6">Amino-acid biosynthesis; L-glutamate biosynthesis via GLT pathway; L-glutamate from 2-oxoglutarate and L-glutamine (NAD(+) route): step 1/1.</text>
</comment>
<dbReference type="GO" id="GO:0051538">
    <property type="term" value="F:3 iron, 4 sulfur cluster binding"/>
    <property type="evidence" value="ECO:0007669"/>
    <property type="project" value="UniProtKB-KW"/>
</dbReference>
<evidence type="ECO:0000256" key="11">
    <source>
        <dbReference type="ARBA" id="ARBA00022723"/>
    </source>
</evidence>
<dbReference type="EMBL" id="UXSR01000261">
    <property type="protein sequence ID" value="VDD75849.1"/>
    <property type="molecule type" value="Genomic_DNA"/>
</dbReference>
<dbReference type="InterPro" id="IPR023753">
    <property type="entry name" value="FAD/NAD-binding_dom"/>
</dbReference>
<dbReference type="SUPFAM" id="SSF69336">
    <property type="entry name" value="Alpha subunit of glutamate synthase, C-terminal domain"/>
    <property type="match status" value="1"/>
</dbReference>
<feature type="compositionally biased region" description="Low complexity" evidence="21">
    <location>
        <begin position="1880"/>
        <end position="1891"/>
    </location>
</feature>
<keyword evidence="13" id="KW-0315">Glutamine amidotransferase</keyword>
<comment type="pathway">
    <text evidence="4">Energy metabolism; nitrogen metabolism.</text>
</comment>
<feature type="region of interest" description="Disordered" evidence="21">
    <location>
        <begin position="1870"/>
        <end position="1901"/>
    </location>
</feature>
<dbReference type="SUPFAM" id="SSF51971">
    <property type="entry name" value="Nucleotide-binding domain"/>
    <property type="match status" value="1"/>
</dbReference>
<dbReference type="FunFam" id="2.160.20.60:FF:000001">
    <property type="entry name" value="Glutamate synthase, large subunit"/>
    <property type="match status" value="1"/>
</dbReference>
<evidence type="ECO:0000256" key="19">
    <source>
        <dbReference type="ARBA" id="ARBA00024383"/>
    </source>
</evidence>
<reference evidence="23 24" key="1">
    <citation type="submission" date="2018-10" db="EMBL/GenBank/DDBJ databases">
        <authorList>
            <consortium name="Pathogen Informatics"/>
        </authorList>
    </citation>
    <scope>NUCLEOTIDE SEQUENCE [LARGE SCALE GENOMIC DNA]</scope>
</reference>
<dbReference type="Gene3D" id="3.20.20.70">
    <property type="entry name" value="Aldolase class I"/>
    <property type="match status" value="2"/>
</dbReference>
<comment type="cofactor">
    <cofactor evidence="1">
        <name>FMN</name>
        <dbReference type="ChEBI" id="CHEBI:58210"/>
    </cofactor>
</comment>
<keyword evidence="15" id="KW-0408">Iron</keyword>
<dbReference type="STRING" id="53468.A0A3P6HHX9"/>
<dbReference type="Gene3D" id="3.60.20.10">
    <property type="entry name" value="Glutamine Phosphoribosylpyrophosphate, subunit 1, domain 1"/>
    <property type="match status" value="2"/>
</dbReference>
<dbReference type="SUPFAM" id="SSF56235">
    <property type="entry name" value="N-terminal nucleophile aminohydrolases (Ntn hydrolases)"/>
    <property type="match status" value="1"/>
</dbReference>
<dbReference type="GO" id="GO:0097054">
    <property type="term" value="P:L-glutamate biosynthetic process"/>
    <property type="evidence" value="ECO:0007669"/>
    <property type="project" value="UniProtKB-UniPathway"/>
</dbReference>
<feature type="domain" description="Glutamine amidotransferase type-2" evidence="22">
    <location>
        <begin position="11"/>
        <end position="349"/>
    </location>
</feature>
<dbReference type="NCBIfam" id="TIGR01317">
    <property type="entry name" value="GOGAT_sm_gam"/>
    <property type="match status" value="1"/>
</dbReference>
<sequence length="1916" mass="210263">MSSSLRKASYCLVRFVCRVIEQANTMLNRMEHRGACGCDDETGDGAGVMTGIPYELYARFAKEAGLELPPLGEFAVGMIFVNDKDKVEEVMQRFEVYANDCEMRVLFWRKADVNNSRIGTVAASAEPVTIQGMFTSRQLWDYYEDLQSPDFKTHFAIVHNRFSTNTFPSWSRAHPQRMMAHNGEINTLRGNVNYAKARQALMESTRFGPRLKQLFPIIESGMSDSGCFDNLLEFLCYSSTRSLPEVVISMIPEAWHDDKSMPEHKRNFYKWAASLLEPWDGPALIVFSDGRYIGAILDRNGLRPARYYATTDGMIYMSSEVGVVDLPDAVGVKAKGRLKPGRLLIVDTQAGELLNDEQLKEEIASRYPVYDWVREGVSELSGRMSLLSTPPFSLGLEMGTSFVDDHRLPLFGFTPENINMLLVPMLTNKKEALGSMGNDAPLACVSEFDPLVYEYFKQLFAQVTNPPIDPFRERIVMSLECPIGPEANVLEPSPEQAHRLWLKQPILSLADIFTITGSTRKADLGDLLRRSLDDLCRGAETAVRDDGVSLIIISDRRVGPDTVPVPSLLALGAVHQHLLKLDLRMKCGLIVESGEAREIHHFCALLSFGADAICPYMVFELLQRLRAEGMLTPTGNYVKAVEKGILKVMAKMGISTLQSYKAAQIFEAVGLAQEVIDKCFTGTVSRISGAGFDVLAAEVCSRHAKAFRLVHTANGINSPLDSGLFSRNPGFYHWRVGGEEHMNNPTTVAKLQAAARNNSREAFRQFSEAADASARKCTLRGQLEFKFAEKPISLDLVEPASEIVKKFATGAMSLGSISAETHSALAKAMNSIGGRSNTGEGGELPERYLDPALSSSIKQVASARFGVNSSYLAHAEMLQIKMAQGAKPGEGGELPGHKVTAEIARLRHSVEGVGLISPPPHHDIYSIEDLAQLIYDLKAANPIAVVSVKLVSEVGVGVIASGVAKAHAAHIIVSGHDGGTGASSWTGIKNAGLPWELGIAETHQVLVNNHTRSKVVLQADGQIRTARDVVIAAILGADEFAMSTAPLIVLGCTMMRKCHLNTCPVGICTQDPILRRKFAGLPEHLINYFFLLAEDVRQILSQLGFTRLNDLTGRTELLQASPTLRLARSLPPDRHWDRRLLIAAIPLIETPGVDVLPVVRISGAITNEDRAFGASLSYAISMKYNEAGLPKTRRLEVNLRGHAGQSFCAFLAPGVYVSLAGDANDYVAKGLSGGYVTIVPASRLLTKNFHSEDHIIVGNACLYGAIEGRVFIRGQAAERFCVRNSGAIVVAEGCGDHGCEYMTGGRVVLLGRSGRNFAAGMSGGLAFVYDADKVFEARCNRQLVSLENMTPENEYTVWLFTIIKTFFDETGSLVARNILKHWDTELGNFVLVFPHEYRLALAAASSAPSADTTAEKAALTNGDSHVNGDIEDVLGSGEVAEEKPDKLRGFVKYPRTKFKYRQVDERLNDWAEVYAHRSIRRTLKTQAARCMDCGVPFCQSSFGCPLGNQIPNWNDLVYNDNWNAAHDAMVQTNNFPEFTGRVCPAPCEGACVLGIIDQPVTIKNIECAIGEVGWERGLNVPRPVPLSKQTGRRVAIVGSGPAGLACAAQLIKVGHKVVVLERRDLPGGLLRYGIPTMKLDRRILDRRLDLMRADGVEFVCNTQVGGQPAGSQLLQDFDAVVLCLGSTWPRDINVPGRDLDGIHFAVKLLLKQEFSADVATLAKGKRVVVLGGGDTGVDCMATAARQASCVPPTYPSRDHQTNPWPEWPIIFRTDYGHEEVTVRFGKDPRNFNILTKEFIPTPDGKSVAGLRTVSVKWEKSGDGRLNMVEVPGTPAPRGYWTATWCSSRWVSLDPRSLSWRNWFWNATRGRTSKHPTDTMSPPSHESTPPETAVVASRSWSTQSTKVDKRPVRWILT</sequence>
<organism evidence="23 24">
    <name type="scientific">Mesocestoides corti</name>
    <name type="common">Flatworm</name>
    <dbReference type="NCBI Taxonomy" id="53468"/>
    <lineage>
        <taxon>Eukaryota</taxon>
        <taxon>Metazoa</taxon>
        <taxon>Spiralia</taxon>
        <taxon>Lophotrochozoa</taxon>
        <taxon>Platyhelminthes</taxon>
        <taxon>Cestoda</taxon>
        <taxon>Eucestoda</taxon>
        <taxon>Cyclophyllidea</taxon>
        <taxon>Mesocestoididae</taxon>
        <taxon>Mesocestoides</taxon>
    </lineage>
</organism>
<evidence type="ECO:0000256" key="13">
    <source>
        <dbReference type="ARBA" id="ARBA00022962"/>
    </source>
</evidence>
<dbReference type="InterPro" id="IPR002489">
    <property type="entry name" value="Glu_synth_asu_C"/>
</dbReference>
<comment type="cofactor">
    <cofactor evidence="3">
        <name>FAD</name>
        <dbReference type="ChEBI" id="CHEBI:57692"/>
    </cofactor>
</comment>
<dbReference type="Pfam" id="PF04898">
    <property type="entry name" value="Glu_syn_central"/>
    <property type="match status" value="1"/>
</dbReference>
<dbReference type="Gene3D" id="2.160.20.60">
    <property type="entry name" value="Glutamate synthase, alpha subunit, C-terminal domain"/>
    <property type="match status" value="1"/>
</dbReference>
<dbReference type="InterPro" id="IPR006982">
    <property type="entry name" value="Glu_synth_centr_N"/>
</dbReference>
<dbReference type="CDD" id="cd00713">
    <property type="entry name" value="GltS"/>
    <property type="match status" value="1"/>
</dbReference>
<dbReference type="InterPro" id="IPR006005">
    <property type="entry name" value="Glut_synth_ssu1"/>
</dbReference>
<dbReference type="UniPathway" id="UPA00634">
    <property type="reaction ID" value="UER00690"/>
</dbReference>